<proteinExistence type="predicted"/>
<accession>A0A139AR92</accession>
<dbReference type="EMBL" id="KQ965739">
    <property type="protein sequence ID" value="KXS19270.1"/>
    <property type="molecule type" value="Genomic_DNA"/>
</dbReference>
<protein>
    <submittedName>
        <fullName evidence="2">Uncharacterized protein</fullName>
    </submittedName>
</protein>
<dbReference type="AlphaFoldDB" id="A0A139AR92"/>
<sequence length="179" mass="19377">MPAYCPYNSSSSSSYSLILMNHGNRILWSRLVRPPPPPGLLPPRPTFVPTDATRHTTGLDIVSPQPSWRPSPVSLPQQGPQHPQVMPHAPLQHIRLASPPPLNPSAEYGDLPDRPAPPPPMHPPPPRPGTPYVQSPLPPSPTLMQPGHPLVRPPPPPGLRSRLAFAPADPTRQITGIDV</sequence>
<evidence type="ECO:0000313" key="3">
    <source>
        <dbReference type="Proteomes" id="UP000070544"/>
    </source>
</evidence>
<feature type="region of interest" description="Disordered" evidence="1">
    <location>
        <begin position="57"/>
        <end position="179"/>
    </location>
</feature>
<feature type="compositionally biased region" description="Pro residues" evidence="1">
    <location>
        <begin position="114"/>
        <end position="129"/>
    </location>
</feature>
<evidence type="ECO:0000256" key="1">
    <source>
        <dbReference type="SAM" id="MobiDB-lite"/>
    </source>
</evidence>
<keyword evidence="3" id="KW-1185">Reference proteome</keyword>
<reference evidence="2 3" key="1">
    <citation type="journal article" date="2015" name="Genome Biol. Evol.">
        <title>Phylogenomic analyses indicate that early fungi evolved digesting cell walls of algal ancestors of land plants.</title>
        <authorList>
            <person name="Chang Y."/>
            <person name="Wang S."/>
            <person name="Sekimoto S."/>
            <person name="Aerts A.L."/>
            <person name="Choi C."/>
            <person name="Clum A."/>
            <person name="LaButti K.M."/>
            <person name="Lindquist E.A."/>
            <person name="Yee Ngan C."/>
            <person name="Ohm R.A."/>
            <person name="Salamov A.A."/>
            <person name="Grigoriev I.V."/>
            <person name="Spatafora J.W."/>
            <person name="Berbee M.L."/>
        </authorList>
    </citation>
    <scope>NUCLEOTIDE SEQUENCE [LARGE SCALE GENOMIC DNA]</scope>
    <source>
        <strain evidence="2 3">JEL478</strain>
    </source>
</reference>
<gene>
    <name evidence="2" type="ORF">M427DRAFT_473078</name>
</gene>
<organism evidence="2 3">
    <name type="scientific">Gonapodya prolifera (strain JEL478)</name>
    <name type="common">Monoblepharis prolifera</name>
    <dbReference type="NCBI Taxonomy" id="1344416"/>
    <lineage>
        <taxon>Eukaryota</taxon>
        <taxon>Fungi</taxon>
        <taxon>Fungi incertae sedis</taxon>
        <taxon>Chytridiomycota</taxon>
        <taxon>Chytridiomycota incertae sedis</taxon>
        <taxon>Monoblepharidomycetes</taxon>
        <taxon>Monoblepharidales</taxon>
        <taxon>Gonapodyaceae</taxon>
        <taxon>Gonapodya</taxon>
    </lineage>
</organism>
<name>A0A139AR92_GONPJ</name>
<feature type="compositionally biased region" description="Polar residues" evidence="1">
    <location>
        <begin position="64"/>
        <end position="81"/>
    </location>
</feature>
<evidence type="ECO:0000313" key="2">
    <source>
        <dbReference type="EMBL" id="KXS19270.1"/>
    </source>
</evidence>
<dbReference type="Proteomes" id="UP000070544">
    <property type="component" value="Unassembled WGS sequence"/>
</dbReference>